<protein>
    <recommendedName>
        <fullName evidence="1">Stage 0 sporulation protein A homolog</fullName>
    </recommendedName>
</protein>
<evidence type="ECO:0000313" key="6">
    <source>
        <dbReference type="Proteomes" id="UP000095597"/>
    </source>
</evidence>
<dbReference type="OrthoDB" id="9779387at2"/>
<dbReference type="GO" id="GO:0000156">
    <property type="term" value="F:phosphorelay response regulator activity"/>
    <property type="evidence" value="ECO:0007669"/>
    <property type="project" value="InterPro"/>
</dbReference>
<feature type="modified residue" description="4-aspartylphosphate" evidence="3">
    <location>
        <position position="57"/>
    </location>
</feature>
<dbReference type="InterPro" id="IPR046947">
    <property type="entry name" value="LytR-like"/>
</dbReference>
<evidence type="ECO:0000256" key="2">
    <source>
        <dbReference type="ARBA" id="ARBA00024867"/>
    </source>
</evidence>
<dbReference type="PROSITE" id="PS50110">
    <property type="entry name" value="RESPONSE_REGULATORY"/>
    <property type="match status" value="1"/>
</dbReference>
<dbReference type="InterPro" id="IPR011006">
    <property type="entry name" value="CheY-like_superfamily"/>
</dbReference>
<proteinExistence type="predicted"/>
<dbReference type="SMART" id="SM00448">
    <property type="entry name" value="REC"/>
    <property type="match status" value="1"/>
</dbReference>
<dbReference type="SUPFAM" id="SSF52172">
    <property type="entry name" value="CheY-like"/>
    <property type="match status" value="1"/>
</dbReference>
<comment type="function">
    <text evidence="2">May play the central regulatory role in sporulation. It may be an element of the effector pathway responsible for the activation of sporulation genes in response to nutritional stress. Spo0A may act in concert with spo0H (a sigma factor) to control the expression of some genes that are critical to the sporulation process.</text>
</comment>
<name>A0A173TYM8_9FIRM</name>
<keyword evidence="3" id="KW-0597">Phosphoprotein</keyword>
<reference evidence="5 6" key="1">
    <citation type="submission" date="2015-09" db="EMBL/GenBank/DDBJ databases">
        <authorList>
            <consortium name="Pathogen Informatics"/>
        </authorList>
    </citation>
    <scope>NUCLEOTIDE SEQUENCE [LARGE SCALE GENOMIC DNA]</scope>
    <source>
        <strain evidence="5 6">2789STDY5834961</strain>
    </source>
</reference>
<dbReference type="PANTHER" id="PTHR37299:SF1">
    <property type="entry name" value="STAGE 0 SPORULATION PROTEIN A HOMOLOG"/>
    <property type="match status" value="1"/>
</dbReference>
<gene>
    <name evidence="5" type="primary">lytR_1</name>
    <name evidence="5" type="ORF">ERS852573_01765</name>
</gene>
<dbReference type="RefSeq" id="WP_055214376.1">
    <property type="nucleotide sequence ID" value="NZ_CYXO01000009.1"/>
</dbReference>
<dbReference type="GO" id="GO:0003677">
    <property type="term" value="F:DNA binding"/>
    <property type="evidence" value="ECO:0007669"/>
    <property type="project" value="InterPro"/>
</dbReference>
<accession>A0A173TYM8</accession>
<dbReference type="AlphaFoldDB" id="A0A173TYM8"/>
<dbReference type="PANTHER" id="PTHR37299">
    <property type="entry name" value="TRANSCRIPTIONAL REGULATOR-RELATED"/>
    <property type="match status" value="1"/>
</dbReference>
<dbReference type="EMBL" id="CYXO01000009">
    <property type="protein sequence ID" value="CUN06348.1"/>
    <property type="molecule type" value="Genomic_DNA"/>
</dbReference>
<evidence type="ECO:0000256" key="3">
    <source>
        <dbReference type="PROSITE-ProRule" id="PRU00169"/>
    </source>
</evidence>
<dbReference type="Pfam" id="PF04397">
    <property type="entry name" value="LytTR"/>
    <property type="match status" value="1"/>
</dbReference>
<evidence type="ECO:0000259" key="4">
    <source>
        <dbReference type="PROSITE" id="PS50110"/>
    </source>
</evidence>
<dbReference type="SMART" id="SM00850">
    <property type="entry name" value="LytTR"/>
    <property type="match status" value="1"/>
</dbReference>
<dbReference type="Proteomes" id="UP000095597">
    <property type="component" value="Unassembled WGS sequence"/>
</dbReference>
<evidence type="ECO:0000256" key="1">
    <source>
        <dbReference type="ARBA" id="ARBA00018672"/>
    </source>
</evidence>
<dbReference type="Gene3D" id="2.40.50.1020">
    <property type="entry name" value="LytTr DNA-binding domain"/>
    <property type="match status" value="1"/>
</dbReference>
<sequence>MFQIAMIEDEEHTRQEVERLISWEFEKLKVQDITTETYKTAEEFLEVKKHYDVVISDIDLPGKSGIDLGRILKAEQKDICLVFLTSYAEFAVDSYVLEAYQYILKRDMKERLPAVLQKIYQEKQKESQNFFWIGGVTDQRKLYHKDIICIRKVKGQKYVEFVMVNGAYKERLALHQTFEDLKNPSFVFVGRSHIINIDHVDRITTDAVYLEDGIKIQAGAETIQDVKTRIMEYWRNVE</sequence>
<organism evidence="5 6">
    <name type="scientific">Dorea longicatena</name>
    <dbReference type="NCBI Taxonomy" id="88431"/>
    <lineage>
        <taxon>Bacteria</taxon>
        <taxon>Bacillati</taxon>
        <taxon>Bacillota</taxon>
        <taxon>Clostridia</taxon>
        <taxon>Lachnospirales</taxon>
        <taxon>Lachnospiraceae</taxon>
        <taxon>Dorea</taxon>
    </lineage>
</organism>
<evidence type="ECO:0000313" key="5">
    <source>
        <dbReference type="EMBL" id="CUN06348.1"/>
    </source>
</evidence>
<feature type="domain" description="Response regulatory" evidence="4">
    <location>
        <begin position="3"/>
        <end position="120"/>
    </location>
</feature>
<dbReference type="Gene3D" id="3.40.50.2300">
    <property type="match status" value="1"/>
</dbReference>
<dbReference type="InterPro" id="IPR001789">
    <property type="entry name" value="Sig_transdc_resp-reg_receiver"/>
</dbReference>
<dbReference type="InterPro" id="IPR007492">
    <property type="entry name" value="LytTR_DNA-bd_dom"/>
</dbReference>
<dbReference type="Pfam" id="PF00072">
    <property type="entry name" value="Response_reg"/>
    <property type="match status" value="1"/>
</dbReference>